<name>A0A367RFI0_NOSPU</name>
<dbReference type="Pfam" id="PF00535">
    <property type="entry name" value="Glycos_transf_2"/>
    <property type="match status" value="1"/>
</dbReference>
<dbReference type="InterPro" id="IPR001173">
    <property type="entry name" value="Glyco_trans_2-like"/>
</dbReference>
<comment type="caution">
    <text evidence="2">The sequence shown here is derived from an EMBL/GenBank/DDBJ whole genome shotgun (WGS) entry which is preliminary data.</text>
</comment>
<evidence type="ECO:0000313" key="3">
    <source>
        <dbReference type="Proteomes" id="UP000252085"/>
    </source>
</evidence>
<dbReference type="InterPro" id="IPR029044">
    <property type="entry name" value="Nucleotide-diphossugar_trans"/>
</dbReference>
<reference evidence="2 3" key="1">
    <citation type="submission" date="2016-04" db="EMBL/GenBank/DDBJ databases">
        <authorList>
            <person name="Evans L.H."/>
            <person name="Alamgir A."/>
            <person name="Owens N."/>
            <person name="Weber N.D."/>
            <person name="Virtaneva K."/>
            <person name="Barbian K."/>
            <person name="Babar A."/>
            <person name="Rosenke K."/>
        </authorList>
    </citation>
    <scope>NUCLEOTIDE SEQUENCE [LARGE SCALE GENOMIC DNA]</scope>
    <source>
        <strain evidence="2">NIES-2108</strain>
    </source>
</reference>
<evidence type="ECO:0000259" key="1">
    <source>
        <dbReference type="Pfam" id="PF00535"/>
    </source>
</evidence>
<dbReference type="Proteomes" id="UP000252085">
    <property type="component" value="Unassembled WGS sequence"/>
</dbReference>
<sequence>MTEPLVSIILPVYNRKKYLAQAIDSVLQQTYQNWELIIADDHSSEDTKDLLQKYAALPKVNIYYNPQNIGLFANLNQAIKHCNGEYITIICTDDFFLPHCLETNINAIQQYSEANLILSSTYSVNADGEILPNAQNFYYDYIAKETQILQPEQSVPLLLRFGSINGNITAMFFKKSLQKRVGDFRADWRHAADWEWIYRVACCSPILISRVNVAAIRVHEEQLSVANGKNLSTSIEGSEMVKMLLANPYVRNLKSAPNWASHIMQFHLWFAFKLALRGYLSEALTIVRAVNQVTGFDKTFWAMLKTLPQRWAARRQKGFILPPN</sequence>
<dbReference type="GO" id="GO:0016758">
    <property type="term" value="F:hexosyltransferase activity"/>
    <property type="evidence" value="ECO:0007669"/>
    <property type="project" value="UniProtKB-ARBA"/>
</dbReference>
<gene>
    <name evidence="2" type="ORF">A6769_19090</name>
</gene>
<dbReference type="PANTHER" id="PTHR22916:SF3">
    <property type="entry name" value="UDP-GLCNAC:BETAGAL BETA-1,3-N-ACETYLGLUCOSAMINYLTRANSFERASE-LIKE PROTEIN 1"/>
    <property type="match status" value="1"/>
</dbReference>
<protein>
    <recommendedName>
        <fullName evidence="1">Glycosyltransferase 2-like domain-containing protein</fullName>
    </recommendedName>
</protein>
<dbReference type="EMBL" id="LXQE01000152">
    <property type="protein sequence ID" value="RCJ35195.1"/>
    <property type="molecule type" value="Genomic_DNA"/>
</dbReference>
<dbReference type="Gene3D" id="3.90.550.10">
    <property type="entry name" value="Spore Coat Polysaccharide Biosynthesis Protein SpsA, Chain A"/>
    <property type="match status" value="1"/>
</dbReference>
<organism evidence="2 3">
    <name type="scientific">Nostoc punctiforme NIES-2108</name>
    <dbReference type="NCBI Taxonomy" id="1356359"/>
    <lineage>
        <taxon>Bacteria</taxon>
        <taxon>Bacillati</taxon>
        <taxon>Cyanobacteriota</taxon>
        <taxon>Cyanophyceae</taxon>
        <taxon>Nostocales</taxon>
        <taxon>Nostocaceae</taxon>
        <taxon>Nostoc</taxon>
    </lineage>
</organism>
<accession>A0A367RFI0</accession>
<dbReference type="SUPFAM" id="SSF53448">
    <property type="entry name" value="Nucleotide-diphospho-sugar transferases"/>
    <property type="match status" value="1"/>
</dbReference>
<dbReference type="AlphaFoldDB" id="A0A367RFI0"/>
<dbReference type="PANTHER" id="PTHR22916">
    <property type="entry name" value="GLYCOSYLTRANSFERASE"/>
    <property type="match status" value="1"/>
</dbReference>
<feature type="domain" description="Glycosyltransferase 2-like" evidence="1">
    <location>
        <begin position="7"/>
        <end position="135"/>
    </location>
</feature>
<proteinExistence type="predicted"/>
<evidence type="ECO:0000313" key="2">
    <source>
        <dbReference type="EMBL" id="RCJ35195.1"/>
    </source>
</evidence>